<protein>
    <submittedName>
        <fullName evidence="1">Uncharacterized protein</fullName>
    </submittedName>
</protein>
<reference evidence="1 2" key="1">
    <citation type="submission" date="2021-04" db="EMBL/GenBank/DDBJ databases">
        <authorList>
            <consortium name="Wellcome Sanger Institute Data Sharing"/>
        </authorList>
    </citation>
    <scope>NUCLEOTIDE SEQUENCE [LARGE SCALE GENOMIC DNA]</scope>
</reference>
<accession>A0AAQ6IHS9</accession>
<evidence type="ECO:0000313" key="1">
    <source>
        <dbReference type="Ensembl" id="ENSATEP00000073287.1"/>
    </source>
</evidence>
<dbReference type="AlphaFoldDB" id="A0AAQ6IHS9"/>
<organism evidence="1 2">
    <name type="scientific">Anabas testudineus</name>
    <name type="common">Climbing perch</name>
    <name type="synonym">Anthias testudineus</name>
    <dbReference type="NCBI Taxonomy" id="64144"/>
    <lineage>
        <taxon>Eukaryota</taxon>
        <taxon>Metazoa</taxon>
        <taxon>Chordata</taxon>
        <taxon>Craniata</taxon>
        <taxon>Vertebrata</taxon>
        <taxon>Euteleostomi</taxon>
        <taxon>Actinopterygii</taxon>
        <taxon>Neopterygii</taxon>
        <taxon>Teleostei</taxon>
        <taxon>Neoteleostei</taxon>
        <taxon>Acanthomorphata</taxon>
        <taxon>Anabantaria</taxon>
        <taxon>Anabantiformes</taxon>
        <taxon>Anabantoidei</taxon>
        <taxon>Anabantidae</taxon>
        <taxon>Anabas</taxon>
    </lineage>
</organism>
<reference evidence="1" key="3">
    <citation type="submission" date="2025-09" db="UniProtKB">
        <authorList>
            <consortium name="Ensembl"/>
        </authorList>
    </citation>
    <scope>IDENTIFICATION</scope>
</reference>
<proteinExistence type="predicted"/>
<keyword evidence="2" id="KW-1185">Reference proteome</keyword>
<sequence>DLFFSIPAAVCERLVFIRFDALFINPSITVQWNRNDSCLVLLVPQGRSCDPVGKVQCSRTLRALNPWREGKPNSERDGGLEGTLLLPPLPPHTKTPPFPLRSWQIKLKTLWLYLLYTTAQFVEVISEINCILTCKFFASNFKVLDCLGKSCVRN</sequence>
<dbReference type="Ensembl" id="ENSATET00000077919.1">
    <property type="protein sequence ID" value="ENSATEP00000073287.1"/>
    <property type="gene ID" value="ENSATEG00000022775.3"/>
</dbReference>
<name>A0AAQ6IHS9_ANATE</name>
<evidence type="ECO:0000313" key="2">
    <source>
        <dbReference type="Proteomes" id="UP000265040"/>
    </source>
</evidence>
<dbReference type="Proteomes" id="UP000265040">
    <property type="component" value="Chromosome 14"/>
</dbReference>
<reference evidence="1" key="2">
    <citation type="submission" date="2025-08" db="UniProtKB">
        <authorList>
            <consortium name="Ensembl"/>
        </authorList>
    </citation>
    <scope>IDENTIFICATION</scope>
</reference>